<dbReference type="PROSITE" id="PS50850">
    <property type="entry name" value="MFS"/>
    <property type="match status" value="1"/>
</dbReference>
<dbReference type="Gene3D" id="1.20.1720.10">
    <property type="entry name" value="Multidrug resistance protein D"/>
    <property type="match status" value="1"/>
</dbReference>
<dbReference type="RefSeq" id="WP_270023273.1">
    <property type="nucleotide sequence ID" value="NZ_JAPDDP010000002.1"/>
</dbReference>
<evidence type="ECO:0000313" key="10">
    <source>
        <dbReference type="EMBL" id="MDA0179006.1"/>
    </source>
</evidence>
<feature type="transmembrane region" description="Helical" evidence="8">
    <location>
        <begin position="12"/>
        <end position="36"/>
    </location>
</feature>
<dbReference type="EMBL" id="JAPDDP010000002">
    <property type="protein sequence ID" value="MDA0179006.1"/>
    <property type="molecule type" value="Genomic_DNA"/>
</dbReference>
<feature type="transmembrane region" description="Helical" evidence="8">
    <location>
        <begin position="137"/>
        <end position="155"/>
    </location>
</feature>
<evidence type="ECO:0000256" key="8">
    <source>
        <dbReference type="SAM" id="Phobius"/>
    </source>
</evidence>
<evidence type="ECO:0000256" key="7">
    <source>
        <dbReference type="ARBA" id="ARBA00023136"/>
    </source>
</evidence>
<dbReference type="NCBIfam" id="TIGR00711">
    <property type="entry name" value="efflux_EmrB"/>
    <property type="match status" value="1"/>
</dbReference>
<evidence type="ECO:0000259" key="9">
    <source>
        <dbReference type="PROSITE" id="PS50850"/>
    </source>
</evidence>
<keyword evidence="3" id="KW-0813">Transport</keyword>
<dbReference type="FunFam" id="1.20.1720.10:FF:000004">
    <property type="entry name" value="EmrB/QacA family drug resistance transporter"/>
    <property type="match status" value="1"/>
</dbReference>
<feature type="transmembrane region" description="Helical" evidence="8">
    <location>
        <begin position="198"/>
        <end position="221"/>
    </location>
</feature>
<reference evidence="10" key="1">
    <citation type="submission" date="2022-10" db="EMBL/GenBank/DDBJ databases">
        <title>The WGS of Solirubrobacter phytolaccae KCTC 29190.</title>
        <authorList>
            <person name="Jiang Z."/>
        </authorList>
    </citation>
    <scope>NUCLEOTIDE SEQUENCE</scope>
    <source>
        <strain evidence="10">KCTC 29190</strain>
    </source>
</reference>
<feature type="transmembrane region" description="Helical" evidence="8">
    <location>
        <begin position="227"/>
        <end position="248"/>
    </location>
</feature>
<feature type="domain" description="Major facilitator superfamily (MFS) profile" evidence="9">
    <location>
        <begin position="14"/>
        <end position="475"/>
    </location>
</feature>
<dbReference type="SUPFAM" id="SSF103473">
    <property type="entry name" value="MFS general substrate transporter"/>
    <property type="match status" value="1"/>
</dbReference>
<keyword evidence="6 8" id="KW-1133">Transmembrane helix</keyword>
<feature type="transmembrane region" description="Helical" evidence="8">
    <location>
        <begin position="104"/>
        <end position="125"/>
    </location>
</feature>
<gene>
    <name evidence="10" type="ORF">OJ997_01770</name>
</gene>
<feature type="transmembrane region" description="Helical" evidence="8">
    <location>
        <begin position="269"/>
        <end position="290"/>
    </location>
</feature>
<dbReference type="InterPro" id="IPR020846">
    <property type="entry name" value="MFS_dom"/>
</dbReference>
<dbReference type="AlphaFoldDB" id="A0A9X3N775"/>
<dbReference type="Gene3D" id="1.20.1250.20">
    <property type="entry name" value="MFS general substrate transporter like domains"/>
    <property type="match status" value="1"/>
</dbReference>
<name>A0A9X3N775_9ACTN</name>
<dbReference type="InterPro" id="IPR004638">
    <property type="entry name" value="EmrB-like"/>
</dbReference>
<dbReference type="PRINTS" id="PR01036">
    <property type="entry name" value="TCRTETB"/>
</dbReference>
<accession>A0A9X3N775</accession>
<dbReference type="FunFam" id="1.20.1250.20:FF:000231">
    <property type="entry name" value="EmrB/QacA subfamily drug resistance transporter"/>
    <property type="match status" value="1"/>
</dbReference>
<evidence type="ECO:0000256" key="1">
    <source>
        <dbReference type="ARBA" id="ARBA00004651"/>
    </source>
</evidence>
<dbReference type="Pfam" id="PF07690">
    <property type="entry name" value="MFS_1"/>
    <property type="match status" value="1"/>
</dbReference>
<dbReference type="InterPro" id="IPR036259">
    <property type="entry name" value="MFS_trans_sf"/>
</dbReference>
<dbReference type="GO" id="GO:0022857">
    <property type="term" value="F:transmembrane transporter activity"/>
    <property type="evidence" value="ECO:0007669"/>
    <property type="project" value="InterPro"/>
</dbReference>
<organism evidence="10 11">
    <name type="scientific">Solirubrobacter phytolaccae</name>
    <dbReference type="NCBI Taxonomy" id="1404360"/>
    <lineage>
        <taxon>Bacteria</taxon>
        <taxon>Bacillati</taxon>
        <taxon>Actinomycetota</taxon>
        <taxon>Thermoleophilia</taxon>
        <taxon>Solirubrobacterales</taxon>
        <taxon>Solirubrobacteraceae</taxon>
        <taxon>Solirubrobacter</taxon>
    </lineage>
</organism>
<comment type="caution">
    <text evidence="10">The sequence shown here is derived from an EMBL/GenBank/DDBJ whole genome shotgun (WGS) entry which is preliminary data.</text>
</comment>
<evidence type="ECO:0000256" key="3">
    <source>
        <dbReference type="ARBA" id="ARBA00022448"/>
    </source>
</evidence>
<feature type="transmembrane region" description="Helical" evidence="8">
    <location>
        <begin position="296"/>
        <end position="319"/>
    </location>
</feature>
<feature type="transmembrane region" description="Helical" evidence="8">
    <location>
        <begin position="331"/>
        <end position="349"/>
    </location>
</feature>
<dbReference type="InterPro" id="IPR011701">
    <property type="entry name" value="MFS"/>
</dbReference>
<keyword evidence="11" id="KW-1185">Reference proteome</keyword>
<proteinExistence type="inferred from homology"/>
<feature type="transmembrane region" description="Helical" evidence="8">
    <location>
        <begin position="452"/>
        <end position="471"/>
    </location>
</feature>
<dbReference type="GO" id="GO:0005886">
    <property type="term" value="C:plasma membrane"/>
    <property type="evidence" value="ECO:0007669"/>
    <property type="project" value="UniProtKB-SubCell"/>
</dbReference>
<dbReference type="PANTHER" id="PTHR23501:SF197">
    <property type="entry name" value="COMD"/>
    <property type="match status" value="1"/>
</dbReference>
<comment type="subcellular location">
    <subcellularLocation>
        <location evidence="1">Cell membrane</location>
        <topology evidence="1">Multi-pass membrane protein</topology>
    </subcellularLocation>
</comment>
<feature type="transmembrane region" description="Helical" evidence="8">
    <location>
        <begin position="48"/>
        <end position="67"/>
    </location>
</feature>
<evidence type="ECO:0000256" key="5">
    <source>
        <dbReference type="ARBA" id="ARBA00022692"/>
    </source>
</evidence>
<keyword evidence="5 8" id="KW-0812">Transmembrane</keyword>
<keyword evidence="7 8" id="KW-0472">Membrane</keyword>
<dbReference type="CDD" id="cd17502">
    <property type="entry name" value="MFS_Azr1_MDR_like"/>
    <property type="match status" value="1"/>
</dbReference>
<dbReference type="Proteomes" id="UP001147653">
    <property type="component" value="Unassembled WGS sequence"/>
</dbReference>
<feature type="transmembrane region" description="Helical" evidence="8">
    <location>
        <begin position="361"/>
        <end position="382"/>
    </location>
</feature>
<evidence type="ECO:0000256" key="4">
    <source>
        <dbReference type="ARBA" id="ARBA00022475"/>
    </source>
</evidence>
<protein>
    <submittedName>
        <fullName evidence="10">MFS transporter</fullName>
    </submittedName>
</protein>
<feature type="transmembrane region" description="Helical" evidence="8">
    <location>
        <begin position="394"/>
        <end position="420"/>
    </location>
</feature>
<evidence type="ECO:0000256" key="6">
    <source>
        <dbReference type="ARBA" id="ARBA00022989"/>
    </source>
</evidence>
<evidence type="ECO:0000313" key="11">
    <source>
        <dbReference type="Proteomes" id="UP001147653"/>
    </source>
</evidence>
<sequence>MATETRSQRQVLVAFAAIMLATLLAALDQTIVATALPQIAADLQGFEHLSWVVTAYLLASTVTVPLYGKLSDLYGRRRLFVVSISVFLAGSLLCGVAQDMTQLIAFRALQGLGAGGLLPLSQAAIADLFSPRERGRYQGYIGSVWATAAVAGPLLGGTLTDTVSWRWIFFINLPLAAFALVVVMRTMQPGGRTREHRIDWAGAALLSVGVSAILVACAWAGTDYAWTSAQVLTAFGIGAVAIMAFGAVERRAGEPLLPLTLFRGRTFTVSTLAALMIGAVLFGITIYVPVYMQGVLGASATSSGIVLIPLTLGWVVASFTSGQLISRTGRYRIYPLIGSTTVLAGTILLTTLDTETSKTLASAYLVVIGVGMGLMFQTFVIATQNRVDTADLGVATAAIQFFRSMGGSLAVAVLGALLIARLPAGIDPNRLTVGGAQVPEAAREALNAGTHAVFVAAVPLAAVVLVLAFLLPEHPLRTKR</sequence>
<evidence type="ECO:0000256" key="2">
    <source>
        <dbReference type="ARBA" id="ARBA00007520"/>
    </source>
</evidence>
<feature type="transmembrane region" description="Helical" evidence="8">
    <location>
        <begin position="79"/>
        <end position="98"/>
    </location>
</feature>
<dbReference type="PANTHER" id="PTHR23501">
    <property type="entry name" value="MAJOR FACILITATOR SUPERFAMILY"/>
    <property type="match status" value="1"/>
</dbReference>
<feature type="transmembrane region" description="Helical" evidence="8">
    <location>
        <begin position="167"/>
        <end position="186"/>
    </location>
</feature>
<comment type="similarity">
    <text evidence="2">Belongs to the major facilitator superfamily. TCR/Tet family.</text>
</comment>
<keyword evidence="4" id="KW-1003">Cell membrane</keyword>